<gene>
    <name evidence="1" type="ORF">B0T25DRAFT_563143</name>
</gene>
<sequence>MSTSCTYMYIVSNFPGILSAYDNDFYAINATIRKYLLGLTITRDMTFAAGHALHPLKPIIHTITNHSPKLQVEIPKFMKMALNDMELPNRQKSNLKLPPGVVAFKKNMIIFTDQPGTGLVTTLFSDEEWKKFRIFHLSAASCSAMGRMAFIKSLLQDDIPTGFRIMEVPFQEHNVSQAIAQVDRQGQPYGVHVLYLCSGDLEMEKSVYDQGDFRIGTWQKLQAKPKGAPQWRFNWSKDTGKL</sequence>
<organism evidence="1 2">
    <name type="scientific">Lasiosphaeria hispida</name>
    <dbReference type="NCBI Taxonomy" id="260671"/>
    <lineage>
        <taxon>Eukaryota</taxon>
        <taxon>Fungi</taxon>
        <taxon>Dikarya</taxon>
        <taxon>Ascomycota</taxon>
        <taxon>Pezizomycotina</taxon>
        <taxon>Sordariomycetes</taxon>
        <taxon>Sordariomycetidae</taxon>
        <taxon>Sordariales</taxon>
        <taxon>Lasiosphaeriaceae</taxon>
        <taxon>Lasiosphaeria</taxon>
    </lineage>
</organism>
<proteinExistence type="predicted"/>
<accession>A0AAJ0HWD9</accession>
<evidence type="ECO:0000313" key="1">
    <source>
        <dbReference type="EMBL" id="KAK3364130.1"/>
    </source>
</evidence>
<keyword evidence="2" id="KW-1185">Reference proteome</keyword>
<dbReference type="Proteomes" id="UP001275084">
    <property type="component" value="Unassembled WGS sequence"/>
</dbReference>
<evidence type="ECO:0000313" key="2">
    <source>
        <dbReference type="Proteomes" id="UP001275084"/>
    </source>
</evidence>
<name>A0AAJ0HWD9_9PEZI</name>
<dbReference type="EMBL" id="JAUIQD010000001">
    <property type="protein sequence ID" value="KAK3364130.1"/>
    <property type="molecule type" value="Genomic_DNA"/>
</dbReference>
<comment type="caution">
    <text evidence="1">The sequence shown here is derived from an EMBL/GenBank/DDBJ whole genome shotgun (WGS) entry which is preliminary data.</text>
</comment>
<reference evidence="1" key="1">
    <citation type="journal article" date="2023" name="Mol. Phylogenet. Evol.">
        <title>Genome-scale phylogeny and comparative genomics of the fungal order Sordariales.</title>
        <authorList>
            <person name="Hensen N."/>
            <person name="Bonometti L."/>
            <person name="Westerberg I."/>
            <person name="Brannstrom I.O."/>
            <person name="Guillou S."/>
            <person name="Cros-Aarteil S."/>
            <person name="Calhoun S."/>
            <person name="Haridas S."/>
            <person name="Kuo A."/>
            <person name="Mondo S."/>
            <person name="Pangilinan J."/>
            <person name="Riley R."/>
            <person name="LaButti K."/>
            <person name="Andreopoulos B."/>
            <person name="Lipzen A."/>
            <person name="Chen C."/>
            <person name="Yan M."/>
            <person name="Daum C."/>
            <person name="Ng V."/>
            <person name="Clum A."/>
            <person name="Steindorff A."/>
            <person name="Ohm R.A."/>
            <person name="Martin F."/>
            <person name="Silar P."/>
            <person name="Natvig D.O."/>
            <person name="Lalanne C."/>
            <person name="Gautier V."/>
            <person name="Ament-Velasquez S.L."/>
            <person name="Kruys A."/>
            <person name="Hutchinson M.I."/>
            <person name="Powell A.J."/>
            <person name="Barry K."/>
            <person name="Miller A.N."/>
            <person name="Grigoriev I.V."/>
            <person name="Debuchy R."/>
            <person name="Gladieux P."/>
            <person name="Hiltunen Thoren M."/>
            <person name="Johannesson H."/>
        </authorList>
    </citation>
    <scope>NUCLEOTIDE SEQUENCE</scope>
    <source>
        <strain evidence="1">CBS 955.72</strain>
    </source>
</reference>
<protein>
    <submittedName>
        <fullName evidence="1">Uncharacterized protein</fullName>
    </submittedName>
</protein>
<dbReference type="AlphaFoldDB" id="A0AAJ0HWD9"/>
<reference evidence="1" key="2">
    <citation type="submission" date="2023-06" db="EMBL/GenBank/DDBJ databases">
        <authorList>
            <consortium name="Lawrence Berkeley National Laboratory"/>
            <person name="Haridas S."/>
            <person name="Hensen N."/>
            <person name="Bonometti L."/>
            <person name="Westerberg I."/>
            <person name="Brannstrom I.O."/>
            <person name="Guillou S."/>
            <person name="Cros-Aarteil S."/>
            <person name="Calhoun S."/>
            <person name="Kuo A."/>
            <person name="Mondo S."/>
            <person name="Pangilinan J."/>
            <person name="Riley R."/>
            <person name="Labutti K."/>
            <person name="Andreopoulos B."/>
            <person name="Lipzen A."/>
            <person name="Chen C."/>
            <person name="Yanf M."/>
            <person name="Daum C."/>
            <person name="Ng V."/>
            <person name="Clum A."/>
            <person name="Steindorff A."/>
            <person name="Ohm R."/>
            <person name="Martin F."/>
            <person name="Silar P."/>
            <person name="Natvig D."/>
            <person name="Lalanne C."/>
            <person name="Gautier V."/>
            <person name="Ament-Velasquez S.L."/>
            <person name="Kruys A."/>
            <person name="Hutchinson M.I."/>
            <person name="Powell A.J."/>
            <person name="Barry K."/>
            <person name="Miller A.N."/>
            <person name="Grigoriev I.V."/>
            <person name="Debuchy R."/>
            <person name="Gladieux P."/>
            <person name="Thoren M.H."/>
            <person name="Johannesson H."/>
        </authorList>
    </citation>
    <scope>NUCLEOTIDE SEQUENCE</scope>
    <source>
        <strain evidence="1">CBS 955.72</strain>
    </source>
</reference>